<reference evidence="3" key="3">
    <citation type="submission" date="2024-02" db="EMBL/GenBank/DDBJ databases">
        <title>Comparative genomics of Cryptococcus and Kwoniella reveals pathogenesis evolution and contrasting modes of karyotype evolution via chromosome fusion or intercentromeric recombination.</title>
        <authorList>
            <person name="Coelho M.A."/>
            <person name="David-Palma M."/>
            <person name="Shea T."/>
            <person name="Bowers K."/>
            <person name="McGinley-Smith S."/>
            <person name="Mohammad A.W."/>
            <person name="Gnirke A."/>
            <person name="Yurkov A.M."/>
            <person name="Nowrousian M."/>
            <person name="Sun S."/>
            <person name="Cuomo C.A."/>
            <person name="Heitman J."/>
        </authorList>
    </citation>
    <scope>NUCLEOTIDE SEQUENCE</scope>
    <source>
        <strain evidence="3">CBS 10117</strain>
    </source>
</reference>
<evidence type="ECO:0000256" key="1">
    <source>
        <dbReference type="SAM" id="MobiDB-lite"/>
    </source>
</evidence>
<dbReference type="Proteomes" id="UP000078595">
    <property type="component" value="Chromosome 2"/>
</dbReference>
<name>A0A1A6ADL2_9TREE</name>
<dbReference type="KEGG" id="kdj:28966048"/>
<evidence type="ECO:0000313" key="2">
    <source>
        <dbReference type="EMBL" id="OBR88129.1"/>
    </source>
</evidence>
<evidence type="ECO:0000313" key="3">
    <source>
        <dbReference type="EMBL" id="WWC58974.1"/>
    </source>
</evidence>
<dbReference type="EMBL" id="KI894028">
    <property type="protein sequence ID" value="OBR88129.1"/>
    <property type="molecule type" value="Genomic_DNA"/>
</dbReference>
<feature type="compositionally biased region" description="Low complexity" evidence="1">
    <location>
        <begin position="191"/>
        <end position="205"/>
    </location>
</feature>
<dbReference type="EMBL" id="CP144531">
    <property type="protein sequence ID" value="WWC58974.1"/>
    <property type="molecule type" value="Genomic_DNA"/>
</dbReference>
<sequence length="205" mass="22930">MLSVESKPVFRHKTPLPSEAEVARMAREGTRLKSLLESSDAGCPSLCAIKKASAKHILPHYQDRLQDCTELANTATDYEFRQRFFPDSRIYDALYPATSRDDELDPDRSPAVNKGYKANYDRWFLGRTESGNADQKEQAKSMSMEDMTLAMAPRHTTTHSGYDWASQQEPRRPGLLRRGSSSASNAFKAAMGTMSRRGSGSSTRI</sequence>
<proteinExistence type="predicted"/>
<reference evidence="3" key="2">
    <citation type="submission" date="2013-07" db="EMBL/GenBank/DDBJ databases">
        <authorList>
            <consortium name="The Broad Institute Genome Sequencing Platform"/>
            <person name="Cuomo C."/>
            <person name="Litvintseva A."/>
            <person name="Chen Y."/>
            <person name="Heitman J."/>
            <person name="Sun S."/>
            <person name="Springer D."/>
            <person name="Dromer F."/>
            <person name="Young S.K."/>
            <person name="Zeng Q."/>
            <person name="Gargeya S."/>
            <person name="Fitzgerald M."/>
            <person name="Abouelleil A."/>
            <person name="Alvarado L."/>
            <person name="Berlin A.M."/>
            <person name="Chapman S.B."/>
            <person name="Dewar J."/>
            <person name="Goldberg J."/>
            <person name="Griggs A."/>
            <person name="Gujja S."/>
            <person name="Hansen M."/>
            <person name="Howarth C."/>
            <person name="Imamovic A."/>
            <person name="Larimer J."/>
            <person name="McCowan C."/>
            <person name="Murphy C."/>
            <person name="Pearson M."/>
            <person name="Priest M."/>
            <person name="Roberts A."/>
            <person name="Saif S."/>
            <person name="Shea T."/>
            <person name="Sykes S."/>
            <person name="Wortman J."/>
            <person name="Nusbaum C."/>
            <person name="Birren B."/>
        </authorList>
    </citation>
    <scope>NUCLEOTIDE SEQUENCE</scope>
    <source>
        <strain evidence="3">CBS 10117</strain>
    </source>
</reference>
<accession>A0A1A6ADL2</accession>
<dbReference type="VEuPathDB" id="FungiDB:I303_02349"/>
<protein>
    <submittedName>
        <fullName evidence="2">Uncharacterized protein</fullName>
    </submittedName>
</protein>
<feature type="region of interest" description="Disordered" evidence="1">
    <location>
        <begin position="155"/>
        <end position="205"/>
    </location>
</feature>
<dbReference type="RefSeq" id="XP_018265971.1">
    <property type="nucleotide sequence ID" value="XM_018405690.1"/>
</dbReference>
<keyword evidence="4" id="KW-1185">Reference proteome</keyword>
<organism evidence="2">
    <name type="scientific">Kwoniella dejecticola CBS 10117</name>
    <dbReference type="NCBI Taxonomy" id="1296121"/>
    <lineage>
        <taxon>Eukaryota</taxon>
        <taxon>Fungi</taxon>
        <taxon>Dikarya</taxon>
        <taxon>Basidiomycota</taxon>
        <taxon>Agaricomycotina</taxon>
        <taxon>Tremellomycetes</taxon>
        <taxon>Tremellales</taxon>
        <taxon>Cryptococcaceae</taxon>
        <taxon>Kwoniella</taxon>
    </lineage>
</organism>
<gene>
    <name evidence="2" type="ORF">I303_02349</name>
    <name evidence="3" type="ORF">I303_101519</name>
</gene>
<dbReference type="GeneID" id="28966048"/>
<evidence type="ECO:0000313" key="4">
    <source>
        <dbReference type="Proteomes" id="UP000078595"/>
    </source>
</evidence>
<dbReference type="AlphaFoldDB" id="A0A1A6ADL2"/>
<reference evidence="2" key="1">
    <citation type="submission" date="2013-07" db="EMBL/GenBank/DDBJ databases">
        <title>The Genome Sequence of Cryptococcus dejecticola CBS10117.</title>
        <authorList>
            <consortium name="The Broad Institute Genome Sequencing Platform"/>
            <person name="Cuomo C."/>
            <person name="Litvintseva A."/>
            <person name="Chen Y."/>
            <person name="Heitman J."/>
            <person name="Sun S."/>
            <person name="Springer D."/>
            <person name="Dromer F."/>
            <person name="Young S.K."/>
            <person name="Zeng Q."/>
            <person name="Gargeya S."/>
            <person name="Fitzgerald M."/>
            <person name="Abouelleil A."/>
            <person name="Alvarado L."/>
            <person name="Berlin A.M."/>
            <person name="Chapman S.B."/>
            <person name="Dewar J."/>
            <person name="Goldberg J."/>
            <person name="Griggs A."/>
            <person name="Gujja S."/>
            <person name="Hansen M."/>
            <person name="Howarth C."/>
            <person name="Imamovic A."/>
            <person name="Larimer J."/>
            <person name="McCowan C."/>
            <person name="Murphy C."/>
            <person name="Pearson M."/>
            <person name="Priest M."/>
            <person name="Roberts A."/>
            <person name="Saif S."/>
            <person name="Shea T."/>
            <person name="Sykes S."/>
            <person name="Wortman J."/>
            <person name="Nusbaum C."/>
            <person name="Birren B."/>
        </authorList>
    </citation>
    <scope>NUCLEOTIDE SEQUENCE [LARGE SCALE GENOMIC DNA]</scope>
    <source>
        <strain evidence="2">CBS 10117</strain>
    </source>
</reference>